<dbReference type="GO" id="GO:0015074">
    <property type="term" value="P:DNA integration"/>
    <property type="evidence" value="ECO:0007669"/>
    <property type="project" value="InterPro"/>
</dbReference>
<dbReference type="InterPro" id="IPR010998">
    <property type="entry name" value="Integrase_recombinase_N"/>
</dbReference>
<protein>
    <submittedName>
        <fullName evidence="4">Integrase</fullName>
    </submittedName>
</protein>
<keyword evidence="2" id="KW-0233">DNA recombination</keyword>
<dbReference type="InterPro" id="IPR011010">
    <property type="entry name" value="DNA_brk_join_enz"/>
</dbReference>
<evidence type="ECO:0000313" key="6">
    <source>
        <dbReference type="Proteomes" id="UP000035369"/>
    </source>
</evidence>
<evidence type="ECO:0000313" key="7">
    <source>
        <dbReference type="Proteomes" id="UP000289372"/>
    </source>
</evidence>
<dbReference type="EMBL" id="JZUY01000041">
    <property type="protein sequence ID" value="KLC05234.1"/>
    <property type="molecule type" value="Genomic_DNA"/>
</dbReference>
<evidence type="ECO:0000313" key="5">
    <source>
        <dbReference type="EMBL" id="RXD50974.1"/>
    </source>
</evidence>
<dbReference type="Gene3D" id="1.10.443.10">
    <property type="entry name" value="Intergrase catalytic core"/>
    <property type="match status" value="1"/>
</dbReference>
<reference evidence="4 8" key="3">
    <citation type="submission" date="2019-11" db="EMBL/GenBank/DDBJ databases">
        <title>Genome-resolved metagenomics to study the prevalence of co-infection and intraspecific heterogeneity among plant pathogen metapopulations.</title>
        <authorList>
            <person name="Newberry E."/>
            <person name="Bhandari R."/>
            <person name="Kemble J."/>
            <person name="Sikora E."/>
            <person name="Potnis N."/>
        </authorList>
    </citation>
    <scope>NUCLEOTIDE SEQUENCE [LARGE SCALE GENOMIC DNA]</scope>
    <source>
        <strain evidence="4">Xp_Tom_Tuscaloosa_18b</strain>
    </source>
</reference>
<reference evidence="5 7" key="2">
    <citation type="submission" date="2018-02" db="EMBL/GenBank/DDBJ databases">
        <title>Characterization of Xanthomonas diversity in transplant houses and field plants.</title>
        <authorList>
            <person name="Abrahamian P."/>
            <person name="Timilsina S."/>
            <person name="Minsavage G.V."/>
            <person name="Goss E.M."/>
            <person name="Jones J.B."/>
            <person name="Vallad G.E."/>
        </authorList>
    </citation>
    <scope>NUCLEOTIDE SEQUENCE [LARGE SCALE GENOMIC DNA]</scope>
    <source>
        <strain evidence="5 7">GEV2132</strain>
    </source>
</reference>
<dbReference type="InterPro" id="IPR013762">
    <property type="entry name" value="Integrase-like_cat_sf"/>
</dbReference>
<keyword evidence="1" id="KW-0238">DNA-binding</keyword>
<dbReference type="KEGG" id="xpe:BJD13_20010"/>
<evidence type="ECO:0000313" key="4">
    <source>
        <dbReference type="EMBL" id="NEL77470.1"/>
    </source>
</evidence>
<accession>A0A0G9EJK4</accession>
<evidence type="ECO:0000313" key="8">
    <source>
        <dbReference type="Proteomes" id="UP000471082"/>
    </source>
</evidence>
<comment type="caution">
    <text evidence="4">The sequence shown here is derived from an EMBL/GenBank/DDBJ whole genome shotgun (WGS) entry which is preliminary data.</text>
</comment>
<keyword evidence="6" id="KW-1185">Reference proteome</keyword>
<dbReference type="Proteomes" id="UP000035369">
    <property type="component" value="Unassembled WGS sequence"/>
</dbReference>
<dbReference type="Gene3D" id="1.10.150.130">
    <property type="match status" value="1"/>
</dbReference>
<dbReference type="EMBL" id="PUUL01000110">
    <property type="protein sequence ID" value="RXD50974.1"/>
    <property type="molecule type" value="Genomic_DNA"/>
</dbReference>
<gene>
    <name evidence="5" type="ORF">DB769_17860</name>
    <name evidence="4" type="ORF">G3W61_14620</name>
    <name evidence="3" type="ORF">XP315_12940</name>
</gene>
<evidence type="ECO:0000313" key="3">
    <source>
        <dbReference type="EMBL" id="KLC05234.1"/>
    </source>
</evidence>
<dbReference type="GeneID" id="61776336"/>
<reference evidence="3 6" key="1">
    <citation type="submission" date="2015-02" db="EMBL/GenBank/DDBJ databases">
        <title>Whole genome sequencing of multiple isolates of three species of pepper and tomato-infecting xanthomonads reveals genetic diversity in field strains and pinpoints effectors responsible for host specificity.</title>
        <authorList>
            <person name="Schwartz A."/>
            <person name="Dahlbeck D."/>
            <person name="Staskawicz B."/>
            <person name="Bart R."/>
            <person name="Potnis N."/>
            <person name="Minsavage G."/>
            <person name="Timilsina S."/>
            <person name="Goss E."/>
            <person name="Jones J."/>
            <person name="Vallad G."/>
            <person name="Barak J."/>
            <person name="Miller S."/>
            <person name="Ritchie D."/>
            <person name="Martins J.Jr."/>
            <person name="Patane J.S."/>
            <person name="Setubal J.C."/>
        </authorList>
    </citation>
    <scope>NUCLEOTIDE SEQUENCE [LARGE SCALE GENOMIC DNA]</scope>
    <source>
        <strain evidence="3 6">Xp3-15</strain>
    </source>
</reference>
<dbReference type="RefSeq" id="WP_033478669.1">
    <property type="nucleotide sequence ID" value="NZ_CP018475.1"/>
</dbReference>
<organism evidence="4 8">
    <name type="scientific">Xanthomonas perforans</name>
    <dbReference type="NCBI Taxonomy" id="442694"/>
    <lineage>
        <taxon>Bacteria</taxon>
        <taxon>Pseudomonadati</taxon>
        <taxon>Pseudomonadota</taxon>
        <taxon>Gammaproteobacteria</taxon>
        <taxon>Lysobacterales</taxon>
        <taxon>Lysobacteraceae</taxon>
        <taxon>Xanthomonas</taxon>
    </lineage>
</organism>
<dbReference type="GO" id="GO:0006310">
    <property type="term" value="P:DNA recombination"/>
    <property type="evidence" value="ECO:0007669"/>
    <property type="project" value="UniProtKB-KW"/>
</dbReference>
<dbReference type="AlphaFoldDB" id="A0A0G9EJK4"/>
<dbReference type="Proteomes" id="UP000471082">
    <property type="component" value="Unassembled WGS sequence"/>
</dbReference>
<dbReference type="GO" id="GO:0003677">
    <property type="term" value="F:DNA binding"/>
    <property type="evidence" value="ECO:0007669"/>
    <property type="project" value="UniProtKB-KW"/>
</dbReference>
<name>A0A0G9EJK4_XANPE</name>
<dbReference type="Proteomes" id="UP000289372">
    <property type="component" value="Unassembled WGS sequence"/>
</dbReference>
<sequence length="395" mass="44589">MARGRKRKFNPLIPAHIDQAALPRGLYWEDGRWYVVEPHPEGGATRKQTVAYAGARLSELHGIVEERAGKGTRGTLRYIFDRFHESLEFKELAIDTQGDYRRYADSIANYLRKDGSKLGSVQVDRITTPVVQRLVEVFAMGRPANRYQPALPATPSKANHLHRYLRRTLAWGVRVGLCRSNPAIGVRQAREAKKHRMPTPAAFDKVLTFARERGSLMPHTKGSCPSYLAPVMVLAYSARLRGIEVCTLNDTHKLPTGIHAQRRKGSRDTLTEWDPEMIEAWDLLVARRSAIWTKNGRNFAVPIQAEDRRLLVEQTGNPMAKSSLDSAWQRFIKLAMKEGIISKQERFSLHGLKHRGITDTLGNRGDKQDAAGHVTPEMTGRYDHALPVVKPPKRS</sequence>
<evidence type="ECO:0000256" key="2">
    <source>
        <dbReference type="ARBA" id="ARBA00023172"/>
    </source>
</evidence>
<dbReference type="SUPFAM" id="SSF56349">
    <property type="entry name" value="DNA breaking-rejoining enzymes"/>
    <property type="match status" value="1"/>
</dbReference>
<dbReference type="EMBL" id="JAAGYU010000066">
    <property type="protein sequence ID" value="NEL77470.1"/>
    <property type="molecule type" value="Genomic_DNA"/>
</dbReference>
<evidence type="ECO:0000256" key="1">
    <source>
        <dbReference type="ARBA" id="ARBA00023125"/>
    </source>
</evidence>
<proteinExistence type="predicted"/>